<feature type="non-terminal residue" evidence="1">
    <location>
        <position position="1"/>
    </location>
</feature>
<name>A0ABV0SFM3_9TELE</name>
<proteinExistence type="predicted"/>
<accession>A0ABV0SFM3</accession>
<evidence type="ECO:0000313" key="2">
    <source>
        <dbReference type="Proteomes" id="UP001434883"/>
    </source>
</evidence>
<sequence length="51" mass="5848">VYWWFPKENANFYWSAGSTLIIQKPFATSTVEKASIFHHSQLLVQVNHGPA</sequence>
<evidence type="ECO:0000313" key="1">
    <source>
        <dbReference type="EMBL" id="MEQ2219325.1"/>
    </source>
</evidence>
<comment type="caution">
    <text evidence="1">The sequence shown here is derived from an EMBL/GenBank/DDBJ whole genome shotgun (WGS) entry which is preliminary data.</text>
</comment>
<reference evidence="1 2" key="1">
    <citation type="submission" date="2021-06" db="EMBL/GenBank/DDBJ databases">
        <authorList>
            <person name="Palmer J.M."/>
        </authorList>
    </citation>
    <scope>NUCLEOTIDE SEQUENCE [LARGE SCALE GENOMIC DNA]</scope>
    <source>
        <strain evidence="1 2">XC_2019</strain>
        <tissue evidence="1">Muscle</tissue>
    </source>
</reference>
<gene>
    <name evidence="1" type="ORF">XENOCAPTIV_016030</name>
</gene>
<dbReference type="EMBL" id="JAHRIN010078947">
    <property type="protein sequence ID" value="MEQ2219325.1"/>
    <property type="molecule type" value="Genomic_DNA"/>
</dbReference>
<organism evidence="1 2">
    <name type="scientific">Xenoophorus captivus</name>
    <dbReference type="NCBI Taxonomy" id="1517983"/>
    <lineage>
        <taxon>Eukaryota</taxon>
        <taxon>Metazoa</taxon>
        <taxon>Chordata</taxon>
        <taxon>Craniata</taxon>
        <taxon>Vertebrata</taxon>
        <taxon>Euteleostomi</taxon>
        <taxon>Actinopterygii</taxon>
        <taxon>Neopterygii</taxon>
        <taxon>Teleostei</taxon>
        <taxon>Neoteleostei</taxon>
        <taxon>Acanthomorphata</taxon>
        <taxon>Ovalentaria</taxon>
        <taxon>Atherinomorphae</taxon>
        <taxon>Cyprinodontiformes</taxon>
        <taxon>Goodeidae</taxon>
        <taxon>Xenoophorus</taxon>
    </lineage>
</organism>
<dbReference type="Proteomes" id="UP001434883">
    <property type="component" value="Unassembled WGS sequence"/>
</dbReference>
<protein>
    <submittedName>
        <fullName evidence="1">Uncharacterized protein</fullName>
    </submittedName>
</protein>
<keyword evidence="2" id="KW-1185">Reference proteome</keyword>